<organism evidence="1 2">
    <name type="scientific">Flammeovirga aprica JL-4</name>
    <dbReference type="NCBI Taxonomy" id="694437"/>
    <lineage>
        <taxon>Bacteria</taxon>
        <taxon>Pseudomonadati</taxon>
        <taxon>Bacteroidota</taxon>
        <taxon>Cytophagia</taxon>
        <taxon>Cytophagales</taxon>
        <taxon>Flammeovirgaceae</taxon>
        <taxon>Flammeovirga</taxon>
    </lineage>
</organism>
<keyword evidence="2" id="KW-1185">Reference proteome</keyword>
<comment type="caution">
    <text evidence="1">The sequence shown here is derived from an EMBL/GenBank/DDBJ whole genome shotgun (WGS) entry which is preliminary data.</text>
</comment>
<protein>
    <submittedName>
        <fullName evidence="1">DUF452 family protein</fullName>
    </submittedName>
</protein>
<name>A0A7X9RVD5_9BACT</name>
<dbReference type="SUPFAM" id="SSF53474">
    <property type="entry name" value="alpha/beta-Hydrolases"/>
    <property type="match status" value="1"/>
</dbReference>
<evidence type="ECO:0000313" key="2">
    <source>
        <dbReference type="Proteomes" id="UP000576082"/>
    </source>
</evidence>
<reference evidence="1 2" key="1">
    <citation type="submission" date="2020-04" db="EMBL/GenBank/DDBJ databases">
        <title>Flammeovirga sp. SR4, a novel species isolated from seawater.</title>
        <authorList>
            <person name="Wang X."/>
        </authorList>
    </citation>
    <scope>NUCLEOTIDE SEQUENCE [LARGE SCALE GENOMIC DNA]</scope>
    <source>
        <strain evidence="1 2">ATCC 23126</strain>
    </source>
</reference>
<dbReference type="RefSeq" id="WP_169657674.1">
    <property type="nucleotide sequence ID" value="NZ_JABANE010000041.1"/>
</dbReference>
<dbReference type="Pfam" id="PF04301">
    <property type="entry name" value="BioG"/>
    <property type="match status" value="1"/>
</dbReference>
<accession>A0A7X9RVD5</accession>
<dbReference type="Proteomes" id="UP000576082">
    <property type="component" value="Unassembled WGS sequence"/>
</dbReference>
<sequence length="223" mass="25824">MQTHWLNKKDSDSVIIFFAGWGQSRHYFEQNLTSEKDVLMVCQYENLDFNSIIEAITPYKEKTVIGWSFGVLVASRFMETYSDYNYSIAINGSLKPVDDTEGIPTAIFNGTLQLLSQKSWEKFAFRMIGDRLVYTSFIENNDREIESLKEELAFLGQCESPSKTITFDQVLVSQKDRIFPSDNLMNSWIPKGITPQLIDTHHFPFHHYHTWESIGQLNQTLSL</sequence>
<dbReference type="AlphaFoldDB" id="A0A7X9RVD5"/>
<dbReference type="InterPro" id="IPR007398">
    <property type="entry name" value="BioG"/>
</dbReference>
<evidence type="ECO:0000313" key="1">
    <source>
        <dbReference type="EMBL" id="NME69397.1"/>
    </source>
</evidence>
<proteinExistence type="predicted"/>
<dbReference type="EMBL" id="JABANE010000041">
    <property type="protein sequence ID" value="NME69397.1"/>
    <property type="molecule type" value="Genomic_DNA"/>
</dbReference>
<dbReference type="InterPro" id="IPR029058">
    <property type="entry name" value="AB_hydrolase_fold"/>
</dbReference>
<gene>
    <name evidence="1" type="ORF">HHU12_15585</name>
</gene>